<sequence>MVKGTLLSRAFVSQFRRRLVHTQAAGSRQCSTILLSSHDAISYGEEDHHGCFEFLPQWCSKYKRHSHNFVMNTESSHVLPTSRPVMPGSFANYIVKRRRRFLLSPRDNQSM</sequence>
<evidence type="ECO:0000313" key="1">
    <source>
        <dbReference type="EMBL" id="CAE2301189.1"/>
    </source>
</evidence>
<protein>
    <submittedName>
        <fullName evidence="1">Uncharacterized protein</fullName>
    </submittedName>
</protein>
<accession>A0A7S4KQ34</accession>
<gene>
    <name evidence="1" type="ORF">GTHE00462_LOCUS16074</name>
</gene>
<organism evidence="1">
    <name type="scientific">Guillardia theta</name>
    <name type="common">Cryptophyte</name>
    <name type="synonym">Cryptomonas phi</name>
    <dbReference type="NCBI Taxonomy" id="55529"/>
    <lineage>
        <taxon>Eukaryota</taxon>
        <taxon>Cryptophyceae</taxon>
        <taxon>Pyrenomonadales</taxon>
        <taxon>Geminigeraceae</taxon>
        <taxon>Guillardia</taxon>
    </lineage>
</organism>
<dbReference type="AlphaFoldDB" id="A0A7S4KQ34"/>
<dbReference type="EMBL" id="HBKN01020444">
    <property type="protein sequence ID" value="CAE2301189.1"/>
    <property type="molecule type" value="Transcribed_RNA"/>
</dbReference>
<reference evidence="1" key="1">
    <citation type="submission" date="2021-01" db="EMBL/GenBank/DDBJ databases">
        <authorList>
            <person name="Corre E."/>
            <person name="Pelletier E."/>
            <person name="Niang G."/>
            <person name="Scheremetjew M."/>
            <person name="Finn R."/>
            <person name="Kale V."/>
            <person name="Holt S."/>
            <person name="Cochrane G."/>
            <person name="Meng A."/>
            <person name="Brown T."/>
            <person name="Cohen L."/>
        </authorList>
    </citation>
    <scope>NUCLEOTIDE SEQUENCE</scope>
    <source>
        <strain evidence="1">CCMP 2712</strain>
    </source>
</reference>
<proteinExistence type="predicted"/>
<name>A0A7S4KQ34_GUITH</name>